<keyword evidence="6" id="KW-1133">Transmembrane helix</keyword>
<accession>A0A261Y2S1</accession>
<dbReference type="PROSITE" id="PS50920">
    <property type="entry name" value="SOLCAR"/>
    <property type="match status" value="3"/>
</dbReference>
<dbReference type="SUPFAM" id="SSF103506">
    <property type="entry name" value="Mitochondrial carrier"/>
    <property type="match status" value="1"/>
</dbReference>
<comment type="similarity">
    <text evidence="2 10">Belongs to the mitochondrial carrier (TC 2.A.29) family.</text>
</comment>
<keyword evidence="5" id="KW-0677">Repeat</keyword>
<name>A0A261Y2S1_9FUNG</name>
<evidence type="ECO:0000313" key="12">
    <source>
        <dbReference type="Proteomes" id="UP000242875"/>
    </source>
</evidence>
<dbReference type="PRINTS" id="PR00784">
    <property type="entry name" value="MTUNCOUPLING"/>
</dbReference>
<evidence type="ECO:0000256" key="4">
    <source>
        <dbReference type="ARBA" id="ARBA00022692"/>
    </source>
</evidence>
<dbReference type="GO" id="GO:0055085">
    <property type="term" value="P:transmembrane transport"/>
    <property type="evidence" value="ECO:0007669"/>
    <property type="project" value="InterPro"/>
</dbReference>
<evidence type="ECO:0000256" key="10">
    <source>
        <dbReference type="RuleBase" id="RU000488"/>
    </source>
</evidence>
<feature type="repeat" description="Solcar" evidence="9">
    <location>
        <begin position="221"/>
        <end position="307"/>
    </location>
</feature>
<dbReference type="GO" id="GO:0031966">
    <property type="term" value="C:mitochondrial membrane"/>
    <property type="evidence" value="ECO:0007669"/>
    <property type="project" value="UniProtKB-SubCell"/>
</dbReference>
<dbReference type="InterPro" id="IPR002067">
    <property type="entry name" value="MCP"/>
</dbReference>
<comment type="subcellular location">
    <subcellularLocation>
        <location evidence="1">Mitochondrion membrane</location>
        <topology evidence="1">Multi-pass membrane protein</topology>
    </subcellularLocation>
</comment>
<keyword evidence="12" id="KW-1185">Reference proteome</keyword>
<dbReference type="AlphaFoldDB" id="A0A261Y2S1"/>
<evidence type="ECO:0000256" key="5">
    <source>
        <dbReference type="ARBA" id="ARBA00022737"/>
    </source>
</evidence>
<dbReference type="Gene3D" id="1.50.40.10">
    <property type="entry name" value="Mitochondrial carrier domain"/>
    <property type="match status" value="1"/>
</dbReference>
<keyword evidence="7" id="KW-0496">Mitochondrion</keyword>
<dbReference type="InterPro" id="IPR018108">
    <property type="entry name" value="MCP_transmembrane"/>
</dbReference>
<proteinExistence type="inferred from homology"/>
<keyword evidence="8 9" id="KW-0472">Membrane</keyword>
<comment type="caution">
    <text evidence="11">The sequence shown here is derived from an EMBL/GenBank/DDBJ whole genome shotgun (WGS) entry which is preliminary data.</text>
</comment>
<evidence type="ECO:0000256" key="6">
    <source>
        <dbReference type="ARBA" id="ARBA00022989"/>
    </source>
</evidence>
<feature type="repeat" description="Solcar" evidence="9">
    <location>
        <begin position="125"/>
        <end position="212"/>
    </location>
</feature>
<evidence type="ECO:0000256" key="9">
    <source>
        <dbReference type="PROSITE-ProRule" id="PRU00282"/>
    </source>
</evidence>
<dbReference type="EMBL" id="MVBO01000026">
    <property type="protein sequence ID" value="OZJ04927.1"/>
    <property type="molecule type" value="Genomic_DNA"/>
</dbReference>
<dbReference type="InterPro" id="IPR023395">
    <property type="entry name" value="MCP_dom_sf"/>
</dbReference>
<evidence type="ECO:0000256" key="8">
    <source>
        <dbReference type="ARBA" id="ARBA00023136"/>
    </source>
</evidence>
<dbReference type="Proteomes" id="UP000242875">
    <property type="component" value="Unassembled WGS sequence"/>
</dbReference>
<evidence type="ECO:0000256" key="1">
    <source>
        <dbReference type="ARBA" id="ARBA00004225"/>
    </source>
</evidence>
<evidence type="ECO:0008006" key="13">
    <source>
        <dbReference type="Google" id="ProtNLM"/>
    </source>
</evidence>
<keyword evidence="3 10" id="KW-0813">Transport</keyword>
<evidence type="ECO:0000256" key="7">
    <source>
        <dbReference type="ARBA" id="ARBA00023128"/>
    </source>
</evidence>
<reference evidence="11 12" key="1">
    <citation type="journal article" date="2017" name="Mycologia">
        <title>Bifiguratus adelaidae, gen. et sp. nov., a new member of Mucoromycotina in endophytic and soil-dwelling habitats.</title>
        <authorList>
            <person name="Torres-Cruz T.J."/>
            <person name="Billingsley Tobias T.L."/>
            <person name="Almatruk M."/>
            <person name="Hesse C."/>
            <person name="Kuske C.R."/>
            <person name="Desiro A."/>
            <person name="Benucci G.M."/>
            <person name="Bonito G."/>
            <person name="Stajich J.E."/>
            <person name="Dunlap C."/>
            <person name="Arnold A.E."/>
            <person name="Porras-Alfaro A."/>
        </authorList>
    </citation>
    <scope>NUCLEOTIDE SEQUENCE [LARGE SCALE GENOMIC DNA]</scope>
    <source>
        <strain evidence="11 12">AZ0501</strain>
    </source>
</reference>
<dbReference type="InterPro" id="IPR050391">
    <property type="entry name" value="Mito_Metabolite_Transporter"/>
</dbReference>
<evidence type="ECO:0000256" key="3">
    <source>
        <dbReference type="ARBA" id="ARBA00022448"/>
    </source>
</evidence>
<keyword evidence="4 9" id="KW-0812">Transmembrane</keyword>
<dbReference type="OrthoDB" id="448427at2759"/>
<organism evidence="11 12">
    <name type="scientific">Bifiguratus adelaidae</name>
    <dbReference type="NCBI Taxonomy" id="1938954"/>
    <lineage>
        <taxon>Eukaryota</taxon>
        <taxon>Fungi</taxon>
        <taxon>Fungi incertae sedis</taxon>
        <taxon>Mucoromycota</taxon>
        <taxon>Mucoromycotina</taxon>
        <taxon>Endogonomycetes</taxon>
        <taxon>Endogonales</taxon>
        <taxon>Endogonales incertae sedis</taxon>
        <taxon>Bifiguratus</taxon>
    </lineage>
</organism>
<evidence type="ECO:0000313" key="11">
    <source>
        <dbReference type="EMBL" id="OZJ04927.1"/>
    </source>
</evidence>
<feature type="repeat" description="Solcar" evidence="9">
    <location>
        <begin position="28"/>
        <end position="113"/>
    </location>
</feature>
<evidence type="ECO:0000256" key="2">
    <source>
        <dbReference type="ARBA" id="ARBA00006375"/>
    </source>
</evidence>
<dbReference type="Pfam" id="PF00153">
    <property type="entry name" value="Mito_carr"/>
    <property type="match status" value="3"/>
</dbReference>
<sequence length="314" mass="34517">MSRARSLSLSQSVKPKEMAPVATQVGPIKKTYPFWFGGAAGCLACLVSHPLDLVKVRMQTVEGAAKDGMVRTIVNLVKGEGALAIYDGISAGMLRQASYTTMRFATYEACKNYLSAPGKTLSTWEMLGCASFAGAVAGVVGNPADVVNIRMQNDGKLPKELRRNYKNAFEGLYRIFRTEGVSALFRGLGPQINKCILMNAAQLTSYDAAKVALLKTPYFKDNVYTHFASSFFAAFVATTVTSPIDVIKTRVQNSAKTGDKRGMAKMLADTVRNEGFLTLYKGWTPAFVRLCPHTVCMFLIFEQMKKVYDQNFRK</sequence>
<protein>
    <recommendedName>
        <fullName evidence="13">Mitochondrial dicarboxylate transporter</fullName>
    </recommendedName>
</protein>
<dbReference type="PANTHER" id="PTHR45618">
    <property type="entry name" value="MITOCHONDRIAL DICARBOXYLATE CARRIER-RELATED"/>
    <property type="match status" value="1"/>
</dbReference>
<gene>
    <name evidence="11" type="ORF">BZG36_02652</name>
</gene>